<accession>A0A0K0EGM5</accession>
<dbReference type="AlphaFoldDB" id="A0A0K0EGM5"/>
<feature type="signal peptide" evidence="2">
    <location>
        <begin position="1"/>
        <end position="29"/>
    </location>
</feature>
<dbReference type="WBParaSite" id="SSTP_0000863600.1">
    <property type="protein sequence ID" value="SSTP_0000863600.1"/>
    <property type="gene ID" value="SSTP_0000863600"/>
</dbReference>
<keyword evidence="2" id="KW-0732">Signal</keyword>
<evidence type="ECO:0008006" key="4">
    <source>
        <dbReference type="Google" id="ProtNLM"/>
    </source>
</evidence>
<evidence type="ECO:0000256" key="2">
    <source>
        <dbReference type="SAM" id="SignalP"/>
    </source>
</evidence>
<reference evidence="3" key="1">
    <citation type="submission" date="2015-08" db="UniProtKB">
        <authorList>
            <consortium name="WormBaseParasite"/>
        </authorList>
    </citation>
    <scope>IDENTIFICATION</scope>
</reference>
<name>A0A0K0EGM5_STRER</name>
<protein>
    <recommendedName>
        <fullName evidence="4">Secreted protein</fullName>
    </recommendedName>
</protein>
<evidence type="ECO:0000256" key="1">
    <source>
        <dbReference type="SAM" id="MobiDB-lite"/>
    </source>
</evidence>
<sequence>MKLAFINSFSSIHLIIFLVLLLTFEETLGYPMGHQRRGGRNRRHSGSQRGLSVQYRGTSPPPPMRSGGGRQNGINRRGG</sequence>
<feature type="chain" id="PRO_5005328008" description="Secreted protein" evidence="2">
    <location>
        <begin position="30"/>
        <end position="79"/>
    </location>
</feature>
<feature type="compositionally biased region" description="Gly residues" evidence="1">
    <location>
        <begin position="66"/>
        <end position="79"/>
    </location>
</feature>
<feature type="region of interest" description="Disordered" evidence="1">
    <location>
        <begin position="31"/>
        <end position="79"/>
    </location>
</feature>
<organism evidence="3">
    <name type="scientific">Strongyloides stercoralis</name>
    <name type="common">Threadworm</name>
    <dbReference type="NCBI Taxonomy" id="6248"/>
    <lineage>
        <taxon>Eukaryota</taxon>
        <taxon>Metazoa</taxon>
        <taxon>Ecdysozoa</taxon>
        <taxon>Nematoda</taxon>
        <taxon>Chromadorea</taxon>
        <taxon>Rhabditida</taxon>
        <taxon>Tylenchina</taxon>
        <taxon>Panagrolaimomorpha</taxon>
        <taxon>Strongyloidoidea</taxon>
        <taxon>Strongyloididae</taxon>
        <taxon>Strongyloides</taxon>
    </lineage>
</organism>
<evidence type="ECO:0000313" key="3">
    <source>
        <dbReference type="WBParaSite" id="SSTP_0000863600.1"/>
    </source>
</evidence>
<feature type="compositionally biased region" description="Basic residues" evidence="1">
    <location>
        <begin position="34"/>
        <end position="46"/>
    </location>
</feature>
<proteinExistence type="predicted"/>